<dbReference type="AlphaFoldDB" id="A0A0J6I1B9"/>
<protein>
    <submittedName>
        <fullName evidence="1">Uncharacterized protein</fullName>
    </submittedName>
</protein>
<reference evidence="2" key="3">
    <citation type="journal article" date="2010" name="Genome Res.">
        <title>Population genomic sequencing of Coccidioides fungi reveals recent hybridization and transposon control.</title>
        <authorList>
            <person name="Neafsey D.E."/>
            <person name="Barker B.M."/>
            <person name="Sharpton T.J."/>
            <person name="Stajich J.E."/>
            <person name="Park D.J."/>
            <person name="Whiston E."/>
            <person name="Hung C.-Y."/>
            <person name="McMahan C."/>
            <person name="White J."/>
            <person name="Sykes S."/>
            <person name="Heiman D."/>
            <person name="Young S."/>
            <person name="Zeng Q."/>
            <person name="Abouelleil A."/>
            <person name="Aftuck L."/>
            <person name="Bessette D."/>
            <person name="Brown A."/>
            <person name="FitzGerald M."/>
            <person name="Lui A."/>
            <person name="Macdonald J.P."/>
            <person name="Priest M."/>
            <person name="Orbach M.J."/>
            <person name="Galgiani J.N."/>
            <person name="Kirkland T.N."/>
            <person name="Cole G.T."/>
            <person name="Birren B.W."/>
            <person name="Henn M.R."/>
            <person name="Taylor J.W."/>
            <person name="Rounsley S.D."/>
        </authorList>
    </citation>
    <scope>NUCLEOTIDE SEQUENCE [LARGE SCALE GENOMIC DNA]</scope>
    <source>
        <strain evidence="2">RMSCC 3488</strain>
    </source>
</reference>
<accession>A0A0J6I1B9</accession>
<dbReference type="EMBL" id="DS268109">
    <property type="protein sequence ID" value="KMM65077.1"/>
    <property type="molecule type" value="Genomic_DNA"/>
</dbReference>
<reference evidence="2" key="2">
    <citation type="journal article" date="2009" name="Genome Res.">
        <title>Comparative genomic analyses of the human fungal pathogens Coccidioides and their relatives.</title>
        <authorList>
            <person name="Sharpton T.J."/>
            <person name="Stajich J.E."/>
            <person name="Rounsley S.D."/>
            <person name="Gardner M.J."/>
            <person name="Wortman J.R."/>
            <person name="Jordar V.S."/>
            <person name="Maiti R."/>
            <person name="Kodira C.D."/>
            <person name="Neafsey D.E."/>
            <person name="Zeng Q."/>
            <person name="Hung C.-Y."/>
            <person name="McMahan C."/>
            <person name="Muszewska A."/>
            <person name="Grynberg M."/>
            <person name="Mandel M.A."/>
            <person name="Kellner E.M."/>
            <person name="Barker B.M."/>
            <person name="Galgiani J.N."/>
            <person name="Orbach M.J."/>
            <person name="Kirkland T.N."/>
            <person name="Cole G.T."/>
            <person name="Henn M.R."/>
            <person name="Birren B.W."/>
            <person name="Taylor J.W."/>
        </authorList>
    </citation>
    <scope>NUCLEOTIDE SEQUENCE [LARGE SCALE GENOMIC DNA]</scope>
    <source>
        <strain evidence="2">RMSCC 3488</strain>
    </source>
</reference>
<sequence length="157" mass="18119">MRYLKTPRFILKISQVPNSPIPPVTLDAAHDQHSTVWDSGCKVLHTEQRSTEYYSTEANRRWDPIRRESSQKRTQAMNLRSSLWQGTRTGGSASPYLENSRALRTGYLMQNGALSPTCFPVIRRRKMTDPPKRKATEDKPFPRIPIHVVRRINMSPD</sequence>
<evidence type="ECO:0000313" key="2">
    <source>
        <dbReference type="Proteomes" id="UP000054567"/>
    </source>
</evidence>
<dbReference type="VEuPathDB" id="FungiDB:CPAG_01429"/>
<proteinExistence type="predicted"/>
<reference evidence="1 2" key="1">
    <citation type="submission" date="2007-06" db="EMBL/GenBank/DDBJ databases">
        <title>The Genome Sequence of Coccidioides posadasii RMSCC_3488.</title>
        <authorList>
            <consortium name="Coccidioides Genome Resources Consortium"/>
            <consortium name="The Broad Institute Genome Sequencing Platform"/>
            <person name="Henn M.R."/>
            <person name="Sykes S."/>
            <person name="Young S."/>
            <person name="Jaffe D."/>
            <person name="Berlin A."/>
            <person name="Alvarez P."/>
            <person name="Butler J."/>
            <person name="Gnerre S."/>
            <person name="Grabherr M."/>
            <person name="Mauceli E."/>
            <person name="Brockman W."/>
            <person name="Kodira C."/>
            <person name="Alvarado L."/>
            <person name="Zeng Q."/>
            <person name="Crawford M."/>
            <person name="Antoine C."/>
            <person name="Devon K."/>
            <person name="Galgiani J."/>
            <person name="Orsborn K."/>
            <person name="Lewis M.L."/>
            <person name="Nusbaum C."/>
            <person name="Galagan J."/>
            <person name="Birren B."/>
        </authorList>
    </citation>
    <scope>NUCLEOTIDE SEQUENCE [LARGE SCALE GENOMIC DNA]</scope>
    <source>
        <strain evidence="1 2">RMSCC 3488</strain>
    </source>
</reference>
<organism evidence="1 2">
    <name type="scientific">Coccidioides posadasii RMSCC 3488</name>
    <dbReference type="NCBI Taxonomy" id="454284"/>
    <lineage>
        <taxon>Eukaryota</taxon>
        <taxon>Fungi</taxon>
        <taxon>Dikarya</taxon>
        <taxon>Ascomycota</taxon>
        <taxon>Pezizomycotina</taxon>
        <taxon>Eurotiomycetes</taxon>
        <taxon>Eurotiomycetidae</taxon>
        <taxon>Onygenales</taxon>
        <taxon>Onygenaceae</taxon>
        <taxon>Coccidioides</taxon>
    </lineage>
</organism>
<gene>
    <name evidence="1" type="ORF">CPAG_01429</name>
</gene>
<dbReference type="Proteomes" id="UP000054567">
    <property type="component" value="Unassembled WGS sequence"/>
</dbReference>
<evidence type="ECO:0000313" key="1">
    <source>
        <dbReference type="EMBL" id="KMM65077.1"/>
    </source>
</evidence>
<name>A0A0J6I1B9_COCPO</name>